<keyword evidence="1" id="KW-0732">Signal</keyword>
<dbReference type="RefSeq" id="WP_317228499.1">
    <property type="nucleotide sequence ID" value="NZ_JAWJEJ010000002.1"/>
</dbReference>
<dbReference type="GO" id="GO:0016787">
    <property type="term" value="F:hydrolase activity"/>
    <property type="evidence" value="ECO:0007669"/>
    <property type="project" value="UniProtKB-KW"/>
</dbReference>
<evidence type="ECO:0000256" key="1">
    <source>
        <dbReference type="SAM" id="SignalP"/>
    </source>
</evidence>
<dbReference type="InterPro" id="IPR023296">
    <property type="entry name" value="Glyco_hydro_beta-prop_sf"/>
</dbReference>
<accession>A0ABU3YD80</accession>
<comment type="caution">
    <text evidence="2">The sequence shown here is derived from an EMBL/GenBank/DDBJ whole genome shotgun (WGS) entry which is preliminary data.</text>
</comment>
<keyword evidence="2" id="KW-0378">Hydrolase</keyword>
<feature type="signal peptide" evidence="1">
    <location>
        <begin position="1"/>
        <end position="22"/>
    </location>
</feature>
<evidence type="ECO:0000313" key="3">
    <source>
        <dbReference type="Proteomes" id="UP001273531"/>
    </source>
</evidence>
<dbReference type="SUPFAM" id="SSF75005">
    <property type="entry name" value="Arabinanase/levansucrase/invertase"/>
    <property type="match status" value="1"/>
</dbReference>
<reference evidence="2 3" key="1">
    <citation type="submission" date="2023-10" db="EMBL/GenBank/DDBJ databases">
        <title>Sphingomonas sp. HF-S4 16S ribosomal RNA gene Genome sequencing and assembly.</title>
        <authorList>
            <person name="Lee H."/>
        </authorList>
    </citation>
    <scope>NUCLEOTIDE SEQUENCE [LARGE SCALE GENOMIC DNA]</scope>
    <source>
        <strain evidence="2 3">HF-S4</strain>
    </source>
</reference>
<dbReference type="Gene3D" id="2.115.10.20">
    <property type="entry name" value="Glycosyl hydrolase domain, family 43"/>
    <property type="match status" value="2"/>
</dbReference>
<sequence>MGKEQYRWSAPLMVFAALALLAADPVASVPLFRDPVHDGAADASTVRDAKTGEWVMFYTNRRADLKLADPKDVSWVHGTAIGVARSKDGAKWRYAGTAAIPTSCTGATLWAPEVQRFGDTWHMWITVVPGVFKDWNAPRFLVHLTSRDLKSWQCGERVELGSDRVIDASVLALPQGGYRMWFNDERANKAIKYADSPDLKTWTVRGPVTSTPGEGPKAFRWRGRWWLVSDAWKGLLIQHSSDGENWTAQPGYLGGEPGTRPTDRAKVQHPDVIVAGDRAYLIYFVHQSGEPEAARDFDWHRRSVLQVAELEESDGLLSIDRTKPVTMRLRETVDR</sequence>
<protein>
    <submittedName>
        <fullName evidence="2">Glycoside hydrolase family 43</fullName>
    </submittedName>
</protein>
<proteinExistence type="predicted"/>
<keyword evidence="3" id="KW-1185">Reference proteome</keyword>
<evidence type="ECO:0000313" key="2">
    <source>
        <dbReference type="EMBL" id="MDV3459354.1"/>
    </source>
</evidence>
<name>A0ABU3YD80_9SPHN</name>
<dbReference type="Proteomes" id="UP001273531">
    <property type="component" value="Unassembled WGS sequence"/>
</dbReference>
<dbReference type="CDD" id="cd08984">
    <property type="entry name" value="GH43-like"/>
    <property type="match status" value="1"/>
</dbReference>
<feature type="chain" id="PRO_5046825882" evidence="1">
    <location>
        <begin position="23"/>
        <end position="335"/>
    </location>
</feature>
<dbReference type="EMBL" id="JAWJEJ010000002">
    <property type="protein sequence ID" value="MDV3459354.1"/>
    <property type="molecule type" value="Genomic_DNA"/>
</dbReference>
<organism evidence="2 3">
    <name type="scientific">Sphingomonas agrestis</name>
    <dbReference type="NCBI Taxonomy" id="3080540"/>
    <lineage>
        <taxon>Bacteria</taxon>
        <taxon>Pseudomonadati</taxon>
        <taxon>Pseudomonadota</taxon>
        <taxon>Alphaproteobacteria</taxon>
        <taxon>Sphingomonadales</taxon>
        <taxon>Sphingomonadaceae</taxon>
        <taxon>Sphingomonas</taxon>
    </lineage>
</organism>
<gene>
    <name evidence="2" type="ORF">RZN05_20340</name>
</gene>